<dbReference type="EMBL" id="KE344278">
    <property type="protein sequence ID" value="EXB56091.1"/>
    <property type="molecule type" value="Genomic_DNA"/>
</dbReference>
<feature type="compositionally biased region" description="Low complexity" evidence="1">
    <location>
        <begin position="1"/>
        <end position="20"/>
    </location>
</feature>
<feature type="region of interest" description="Disordered" evidence="1">
    <location>
        <begin position="1"/>
        <end position="86"/>
    </location>
</feature>
<evidence type="ECO:0000313" key="2">
    <source>
        <dbReference type="EMBL" id="EXB56091.1"/>
    </source>
</evidence>
<name>W9R6V1_9ROSA</name>
<dbReference type="AlphaFoldDB" id="W9R6V1"/>
<proteinExistence type="predicted"/>
<accession>W9R6V1</accession>
<feature type="compositionally biased region" description="Low complexity" evidence="1">
    <location>
        <begin position="71"/>
        <end position="84"/>
    </location>
</feature>
<feature type="compositionally biased region" description="Basic residues" evidence="1">
    <location>
        <begin position="21"/>
        <end position="31"/>
    </location>
</feature>
<keyword evidence="3" id="KW-1185">Reference proteome</keyword>
<dbReference type="Proteomes" id="UP000030645">
    <property type="component" value="Unassembled WGS sequence"/>
</dbReference>
<protein>
    <submittedName>
        <fullName evidence="2">Uncharacterized protein</fullName>
    </submittedName>
</protein>
<dbReference type="eggNOG" id="ENOG502SWYA">
    <property type="taxonomic scope" value="Eukaryota"/>
</dbReference>
<sequence>MAASSSSASSDSYDSSSSSSYRRHRRHRRSRRDKDKDRDRDRDGDSLKVRQRSSRSHTKRRRRRHHHSSDSSDSSSDSDYSSPSVEYVQRPLAIPKQEAFGVGTDPVLLIVNHLVPTVHYEVVIFIPLPWNLKRHVREDRVIVHPLEELNLQM</sequence>
<reference evidence="3" key="1">
    <citation type="submission" date="2013-01" db="EMBL/GenBank/DDBJ databases">
        <title>Draft Genome Sequence of a Mulberry Tree, Morus notabilis C.K. Schneid.</title>
        <authorList>
            <person name="He N."/>
            <person name="Zhao S."/>
        </authorList>
    </citation>
    <scope>NUCLEOTIDE SEQUENCE</scope>
</reference>
<gene>
    <name evidence="2" type="ORF">L484_001920</name>
</gene>
<feature type="compositionally biased region" description="Basic residues" evidence="1">
    <location>
        <begin position="49"/>
        <end position="67"/>
    </location>
</feature>
<evidence type="ECO:0000313" key="3">
    <source>
        <dbReference type="Proteomes" id="UP000030645"/>
    </source>
</evidence>
<organism evidence="2 3">
    <name type="scientific">Morus notabilis</name>
    <dbReference type="NCBI Taxonomy" id="981085"/>
    <lineage>
        <taxon>Eukaryota</taxon>
        <taxon>Viridiplantae</taxon>
        <taxon>Streptophyta</taxon>
        <taxon>Embryophyta</taxon>
        <taxon>Tracheophyta</taxon>
        <taxon>Spermatophyta</taxon>
        <taxon>Magnoliopsida</taxon>
        <taxon>eudicotyledons</taxon>
        <taxon>Gunneridae</taxon>
        <taxon>Pentapetalae</taxon>
        <taxon>rosids</taxon>
        <taxon>fabids</taxon>
        <taxon>Rosales</taxon>
        <taxon>Moraceae</taxon>
        <taxon>Moreae</taxon>
        <taxon>Morus</taxon>
    </lineage>
</organism>
<feature type="compositionally biased region" description="Basic and acidic residues" evidence="1">
    <location>
        <begin position="32"/>
        <end position="48"/>
    </location>
</feature>
<evidence type="ECO:0000256" key="1">
    <source>
        <dbReference type="SAM" id="MobiDB-lite"/>
    </source>
</evidence>